<dbReference type="Pfam" id="PF07030">
    <property type="entry name" value="Phage_Mu_Gp36"/>
    <property type="match status" value="1"/>
</dbReference>
<gene>
    <name evidence="1" type="ORF">SYMBAF_02415</name>
    <name evidence="2" type="ORF">SYMBAF_09135</name>
</gene>
<sequence length="144" mass="15697">MYATRDDMVTRFGEREVIALTDLTYTGAIDDQVLAGGLSTASDEINGYIAGRYRLPLPKLPPILKGLACDIARYRLSGTERVCSDEIRDRYRDAIRYLEGVAAGRVSLGTFDDTGTTVPSSATGVKFFSGRRTWARRSTGGGGY</sequence>
<dbReference type="STRING" id="138074.SYMBAF_20150"/>
<dbReference type="GeneID" id="93736657"/>
<reference evidence="1" key="2">
    <citation type="submission" date="2014-06" db="EMBL/GenBank/DDBJ databases">
        <authorList>
            <person name="Foray V.V."/>
        </authorList>
    </citation>
    <scope>NUCLEOTIDE SEQUENCE</scope>
    <source>
        <strain evidence="1">CWBI-2.3</strain>
    </source>
</reference>
<reference evidence="1" key="3">
    <citation type="submission" date="2020-04" db="EMBL/GenBank/DDBJ databases">
        <title>Genomic Insight into Nascent Stage of Mutualistic Insect Bacterial Symbioses through the Bacterial Symbiont Serratia symbiotica.</title>
        <authorList>
            <person name="Renoz F."/>
            <person name="Foray V."/>
            <person name="Ambroise J."/>
            <person name="Baa-Puyoulet P."/>
            <person name="Bearzatto B."/>
            <person name="Mendez G.L."/>
            <person name="Vanderpoorten A."/>
            <person name="Mahillon J."/>
            <person name="Gala J.-L."/>
            <person name="Calevro F."/>
            <person name="Hance T."/>
        </authorList>
    </citation>
    <scope>NUCLEOTIDE SEQUENCE</scope>
    <source>
        <strain evidence="1">CWBI-2.3</strain>
    </source>
</reference>
<protein>
    <submittedName>
        <fullName evidence="1">DUF1320 domain-containing protein</fullName>
    </submittedName>
</protein>
<reference evidence="1 3" key="1">
    <citation type="journal article" date="2014" name="Genome Announc.">
        <title>Whole-Genome Sequence of Serratia symbiotica Strain CWBI-2.3T, a Free-Living Symbiont of the Black Bean Aphid Aphis fabae.</title>
        <authorList>
            <person name="Foray V."/>
            <person name="Grigorescu A.S."/>
            <person name="Sabri A."/>
            <person name="Haubruge E."/>
            <person name="Lognay G."/>
            <person name="Francis F."/>
            <person name="Fauconnier M.L."/>
            <person name="Hance T."/>
            <person name="Thonart P."/>
        </authorList>
    </citation>
    <scope>NUCLEOTIDE SEQUENCE [LARGE SCALE GENOMIC DNA]</scope>
    <source>
        <strain evidence="1">CWBI-2.3</strain>
    </source>
</reference>
<dbReference type="Proteomes" id="UP000042738">
    <property type="component" value="Chromosome"/>
</dbReference>
<dbReference type="AlphaFoldDB" id="A0A068Z0F6"/>
<accession>A0A068Z0F6</accession>
<organism evidence="1 3">
    <name type="scientific">Serratia symbiotica</name>
    <dbReference type="NCBI Taxonomy" id="138074"/>
    <lineage>
        <taxon>Bacteria</taxon>
        <taxon>Pseudomonadati</taxon>
        <taxon>Pseudomonadota</taxon>
        <taxon>Gammaproteobacteria</taxon>
        <taxon>Enterobacterales</taxon>
        <taxon>Yersiniaceae</taxon>
        <taxon>Serratia</taxon>
    </lineage>
</organism>
<name>A0A068Z0F6_9GAMM</name>
<dbReference type="EMBL" id="CP050855">
    <property type="protein sequence ID" value="QLH63054.1"/>
    <property type="molecule type" value="Genomic_DNA"/>
</dbReference>
<evidence type="ECO:0000313" key="2">
    <source>
        <dbReference type="EMBL" id="QLH63054.1"/>
    </source>
</evidence>
<evidence type="ECO:0000313" key="1">
    <source>
        <dbReference type="EMBL" id="QLH62025.1"/>
    </source>
</evidence>
<evidence type="ECO:0000313" key="3">
    <source>
        <dbReference type="Proteomes" id="UP000042738"/>
    </source>
</evidence>
<dbReference type="InterPro" id="IPR009752">
    <property type="entry name" value="Phage_Mu_GpJ"/>
</dbReference>
<dbReference type="RefSeq" id="WP_040264942.1">
    <property type="nucleotide sequence ID" value="NZ_CP050855.1"/>
</dbReference>
<dbReference type="EMBL" id="CP050855">
    <property type="protein sequence ID" value="QLH62025.1"/>
    <property type="molecule type" value="Genomic_DNA"/>
</dbReference>
<proteinExistence type="predicted"/>